<gene>
    <name evidence="1" type="ORF">BCP8-2_076</name>
</gene>
<accession>A0A0E3D996</accession>
<reference evidence="1 2" key="2">
    <citation type="journal article" date="2015" name="Arch. Virol.">
        <title>Complete genome sequence analysis and identification of putative metallo-beta-lactamase and SpoIIIE homologs in Bacillus cereus group phage BCP8-2, a new member of the proposed Bastille-like group.</title>
        <authorList>
            <person name="Asare P.T."/>
            <person name="Bandara N."/>
            <person name="Jeong T.Y."/>
            <person name="Ryu S."/>
            <person name="Klumpp J."/>
            <person name="Kim K.P."/>
        </authorList>
    </citation>
    <scope>NUCLEOTIDE SEQUENCE [LARGE SCALE GENOMIC DNA]</scope>
    <source>
        <strain evidence="1">BCP8-2</strain>
    </source>
</reference>
<evidence type="ECO:0000313" key="2">
    <source>
        <dbReference type="Proteomes" id="UP000033014"/>
    </source>
</evidence>
<dbReference type="GeneID" id="24723340"/>
<name>A0A0E3D996_9CAUD</name>
<dbReference type="EMBL" id="KJ081346">
    <property type="protein sequence ID" value="AHJ87114.1"/>
    <property type="molecule type" value="Genomic_DNA"/>
</dbReference>
<keyword evidence="2" id="KW-1185">Reference proteome</keyword>
<sequence>MIVTVEEPKSFDIGGVYKLELRKTGSGYCGEYTVVASGKTYSFDGTGMTRTQILRKFWDRAKKVNPNISNKKTGVK</sequence>
<dbReference type="RefSeq" id="YP_009149637.1">
    <property type="nucleotide sequence ID" value="NC_027355.1"/>
</dbReference>
<dbReference type="KEGG" id="vg:24723340"/>
<protein>
    <submittedName>
        <fullName evidence="1">Uncharacterized protein</fullName>
    </submittedName>
</protein>
<dbReference type="Proteomes" id="UP000033014">
    <property type="component" value="Segment"/>
</dbReference>
<organism evidence="1 2">
    <name type="scientific">Bacillus phage BCP8-2</name>
    <dbReference type="NCBI Taxonomy" id="1129192"/>
    <lineage>
        <taxon>Viruses</taxon>
        <taxon>Duplodnaviria</taxon>
        <taxon>Heunggongvirae</taxon>
        <taxon>Uroviricota</taxon>
        <taxon>Caudoviricetes</taxon>
        <taxon>Herelleviridae</taxon>
        <taxon>Bastillevirinae</taxon>
        <taxon>Caeruleovirus</taxon>
        <taxon>Caeruleovirus BCP82</taxon>
    </lineage>
</organism>
<evidence type="ECO:0000313" key="1">
    <source>
        <dbReference type="EMBL" id="AHJ87114.1"/>
    </source>
</evidence>
<dbReference type="OrthoDB" id="22398at10239"/>
<reference evidence="2" key="1">
    <citation type="submission" date="2014-01" db="EMBL/GenBank/DDBJ databases">
        <title>Genomic and Proteomic Analysis of Broad Host Range Virulent Bacillus Group Phage BCP8-2 Leading To the Creation of New Genus within Myoviruses.</title>
        <authorList>
            <person name="Bandara N."/>
            <person name="Asare P.T."/>
            <person name="Kim K.P."/>
        </authorList>
    </citation>
    <scope>NUCLEOTIDE SEQUENCE [LARGE SCALE GENOMIC DNA]</scope>
</reference>
<proteinExistence type="predicted"/>